<evidence type="ECO:0000256" key="1">
    <source>
        <dbReference type="SAM" id="MobiDB-lite"/>
    </source>
</evidence>
<keyword evidence="4" id="KW-1185">Reference proteome</keyword>
<feature type="region of interest" description="Disordered" evidence="1">
    <location>
        <begin position="132"/>
        <end position="156"/>
    </location>
</feature>
<dbReference type="Ensembl" id="ENSACIT00000009325.1">
    <property type="protein sequence ID" value="ENSACIP00000009052.1"/>
    <property type="gene ID" value="ENSACIG00000006999.1"/>
</dbReference>
<proteinExistence type="predicted"/>
<dbReference type="Proteomes" id="UP000261340">
    <property type="component" value="Unplaced"/>
</dbReference>
<reference evidence="3" key="2">
    <citation type="submission" date="2025-09" db="UniProtKB">
        <authorList>
            <consortium name="Ensembl"/>
        </authorList>
    </citation>
    <scope>IDENTIFICATION</scope>
</reference>
<organism evidence="3 4">
    <name type="scientific">Amphilophus citrinellus</name>
    <name type="common">Midas cichlid</name>
    <name type="synonym">Cichlasoma citrinellum</name>
    <dbReference type="NCBI Taxonomy" id="61819"/>
    <lineage>
        <taxon>Eukaryota</taxon>
        <taxon>Metazoa</taxon>
        <taxon>Chordata</taxon>
        <taxon>Craniata</taxon>
        <taxon>Vertebrata</taxon>
        <taxon>Euteleostomi</taxon>
        <taxon>Actinopterygii</taxon>
        <taxon>Neopterygii</taxon>
        <taxon>Teleostei</taxon>
        <taxon>Neoteleostei</taxon>
        <taxon>Acanthomorphata</taxon>
        <taxon>Ovalentaria</taxon>
        <taxon>Cichlomorphae</taxon>
        <taxon>Cichliformes</taxon>
        <taxon>Cichlidae</taxon>
        <taxon>New World cichlids</taxon>
        <taxon>Cichlasomatinae</taxon>
        <taxon>Heroini</taxon>
        <taxon>Amphilophus</taxon>
    </lineage>
</organism>
<protein>
    <submittedName>
        <fullName evidence="3">PAX interacting (with transcription-activation domain) protein 1</fullName>
    </submittedName>
</protein>
<evidence type="ECO:0000259" key="2">
    <source>
        <dbReference type="PROSITE" id="PS50172"/>
    </source>
</evidence>
<dbReference type="Gene3D" id="3.40.50.10190">
    <property type="entry name" value="BRCT domain"/>
    <property type="match status" value="1"/>
</dbReference>
<dbReference type="AlphaFoldDB" id="A0A3Q0RFU3"/>
<accession>A0A3Q0RFU3</accession>
<evidence type="ECO:0000313" key="4">
    <source>
        <dbReference type="Proteomes" id="UP000261340"/>
    </source>
</evidence>
<dbReference type="PROSITE" id="PS50172">
    <property type="entry name" value="BRCT"/>
    <property type="match status" value="1"/>
</dbReference>
<feature type="domain" description="BRCT" evidence="2">
    <location>
        <begin position="8"/>
        <end position="93"/>
    </location>
</feature>
<evidence type="ECO:0000313" key="3">
    <source>
        <dbReference type="Ensembl" id="ENSACIP00000009052.1"/>
    </source>
</evidence>
<reference evidence="3" key="1">
    <citation type="submission" date="2025-08" db="UniProtKB">
        <authorList>
            <consortium name="Ensembl"/>
        </authorList>
    </citation>
    <scope>IDENTIFICATION</scope>
</reference>
<dbReference type="CDD" id="cd17714">
    <property type="entry name" value="BRCT_PAXIP1_rpt1"/>
    <property type="match status" value="1"/>
</dbReference>
<dbReference type="InterPro" id="IPR001357">
    <property type="entry name" value="BRCT_dom"/>
</dbReference>
<dbReference type="InterPro" id="IPR036420">
    <property type="entry name" value="BRCT_dom_sf"/>
</dbReference>
<sequence length="156" mass="16950">MSEEENKVSDELFKDVKFYVVGDIDQKVVQLLKAGKGKEVSYNALATHIIAEDGDNPEVGESREVFDLPVVKPSWVILSVRCGDLLPVTGFSPESGQIFFGVTACLPRVGVSVPESMPGWSPAVRTLRNITNNSDMQPANRPASVHVRKSSGSLHV</sequence>
<dbReference type="SUPFAM" id="SSF52113">
    <property type="entry name" value="BRCT domain"/>
    <property type="match status" value="1"/>
</dbReference>
<name>A0A3Q0RFU3_AMPCI</name>
<dbReference type="GeneTree" id="ENSGT00940000155757"/>